<proteinExistence type="predicted"/>
<dbReference type="RefSeq" id="WP_092962220.1">
    <property type="nucleotide sequence ID" value="NZ_FOSQ01000011.1"/>
</dbReference>
<dbReference type="PANTHER" id="PTHR10584">
    <property type="entry name" value="SUGAR KINASE"/>
    <property type="match status" value="1"/>
</dbReference>
<dbReference type="AlphaFoldDB" id="A0A1I4DKZ8"/>
<dbReference type="Gene3D" id="3.40.1190.20">
    <property type="match status" value="1"/>
</dbReference>
<reference evidence="4 5" key="1">
    <citation type="submission" date="2016-10" db="EMBL/GenBank/DDBJ databases">
        <authorList>
            <person name="de Groot N.N."/>
        </authorList>
    </citation>
    <scope>NUCLEOTIDE SEQUENCE [LARGE SCALE GENOMIC DNA]</scope>
    <source>
        <strain evidence="4 5">DSM 19981</strain>
    </source>
</reference>
<dbReference type="InterPro" id="IPR011611">
    <property type="entry name" value="PfkB_dom"/>
</dbReference>
<dbReference type="STRING" id="1123062.SAMN02745775_111137"/>
<evidence type="ECO:0000256" key="2">
    <source>
        <dbReference type="ARBA" id="ARBA00022777"/>
    </source>
</evidence>
<feature type="domain" description="Carbohydrate kinase PfkB" evidence="3">
    <location>
        <begin position="5"/>
        <end position="276"/>
    </location>
</feature>
<keyword evidence="2 4" id="KW-0418">Kinase</keyword>
<keyword evidence="5" id="KW-1185">Reference proteome</keyword>
<dbReference type="GO" id="GO:0016301">
    <property type="term" value="F:kinase activity"/>
    <property type="evidence" value="ECO:0007669"/>
    <property type="project" value="UniProtKB-KW"/>
</dbReference>
<evidence type="ECO:0000313" key="4">
    <source>
        <dbReference type="EMBL" id="SFK94264.1"/>
    </source>
</evidence>
<gene>
    <name evidence="4" type="ORF">SAMN02745775_111137</name>
</gene>
<dbReference type="EMBL" id="FOSQ01000011">
    <property type="protein sequence ID" value="SFK94264.1"/>
    <property type="molecule type" value="Genomic_DNA"/>
</dbReference>
<evidence type="ECO:0000313" key="5">
    <source>
        <dbReference type="Proteomes" id="UP000199473"/>
    </source>
</evidence>
<keyword evidence="1" id="KW-0808">Transferase</keyword>
<sequence length="297" mass="30241">MTAPRIACIGMAALDRTYRMPRLPPAPGKYIASGYSDVGGGMAATASVAVARLGGDALWVGRTGDDPAGEWLRAGLAARGVRHLPELVAPGGITPNSAVLVDPEGERILAVFPGAGLVEQPRFALDGVAAVMADPRWADGAAHAFTLARAMGIPRVLDGEVGAGQILHRLAPMADHILFSERGLREFTGIDDPAAALAAVAARFDAVLAVTLGAAGSLWWRDGDAHPLPAPVVQAVDTTGCGDVFHGAYALAIAEGASVDHAARFATAAAALKAEAGSGWDAAPGRAAVEALLARGW</sequence>
<dbReference type="GO" id="GO:0005829">
    <property type="term" value="C:cytosol"/>
    <property type="evidence" value="ECO:0007669"/>
    <property type="project" value="TreeGrafter"/>
</dbReference>
<dbReference type="SUPFAM" id="SSF53613">
    <property type="entry name" value="Ribokinase-like"/>
    <property type="match status" value="1"/>
</dbReference>
<dbReference type="Proteomes" id="UP000199473">
    <property type="component" value="Unassembled WGS sequence"/>
</dbReference>
<evidence type="ECO:0000259" key="3">
    <source>
        <dbReference type="Pfam" id="PF00294"/>
    </source>
</evidence>
<dbReference type="Pfam" id="PF00294">
    <property type="entry name" value="PfkB"/>
    <property type="match status" value="1"/>
</dbReference>
<evidence type="ECO:0000256" key="1">
    <source>
        <dbReference type="ARBA" id="ARBA00022679"/>
    </source>
</evidence>
<dbReference type="PANTHER" id="PTHR10584:SF157">
    <property type="entry name" value="SULFOFRUCTOSE KINASE"/>
    <property type="match status" value="1"/>
</dbReference>
<organism evidence="4 5">
    <name type="scientific">Falsiroseomonas stagni DSM 19981</name>
    <dbReference type="NCBI Taxonomy" id="1123062"/>
    <lineage>
        <taxon>Bacteria</taxon>
        <taxon>Pseudomonadati</taxon>
        <taxon>Pseudomonadota</taxon>
        <taxon>Alphaproteobacteria</taxon>
        <taxon>Acetobacterales</taxon>
        <taxon>Roseomonadaceae</taxon>
        <taxon>Falsiroseomonas</taxon>
    </lineage>
</organism>
<dbReference type="InterPro" id="IPR029056">
    <property type="entry name" value="Ribokinase-like"/>
</dbReference>
<accession>A0A1I4DKZ8</accession>
<protein>
    <submittedName>
        <fullName evidence="4">Sulfofructose kinase</fullName>
    </submittedName>
</protein>
<name>A0A1I4DKZ8_9PROT</name>
<dbReference type="OrthoDB" id="9792663at2"/>